<evidence type="ECO:0000256" key="3">
    <source>
        <dbReference type="ARBA" id="ARBA00022989"/>
    </source>
</evidence>
<dbReference type="InterPro" id="IPR007273">
    <property type="entry name" value="SCAMP"/>
</dbReference>
<evidence type="ECO:0000256" key="7">
    <source>
        <dbReference type="SAM" id="MobiDB-lite"/>
    </source>
</evidence>
<comment type="similarity">
    <text evidence="5">Belongs to the SCAMP family.</text>
</comment>
<dbReference type="GO" id="GO:0055038">
    <property type="term" value="C:recycling endosome membrane"/>
    <property type="evidence" value="ECO:0007669"/>
    <property type="project" value="TreeGrafter"/>
</dbReference>
<feature type="coiled-coil region" evidence="6">
    <location>
        <begin position="85"/>
        <end position="112"/>
    </location>
</feature>
<evidence type="ECO:0000256" key="2">
    <source>
        <dbReference type="ARBA" id="ARBA00022692"/>
    </source>
</evidence>
<feature type="transmembrane region" description="Helical" evidence="5">
    <location>
        <begin position="220"/>
        <end position="243"/>
    </location>
</feature>
<feature type="transmembrane region" description="Helical" evidence="5">
    <location>
        <begin position="155"/>
        <end position="177"/>
    </location>
</feature>
<feature type="compositionally biased region" description="Polar residues" evidence="7">
    <location>
        <begin position="42"/>
        <end position="68"/>
    </location>
</feature>
<organism evidence="8 9">
    <name type="scientific">Artemia franciscana</name>
    <name type="common">Brine shrimp</name>
    <name type="synonym">Artemia sanfranciscana</name>
    <dbReference type="NCBI Taxonomy" id="6661"/>
    <lineage>
        <taxon>Eukaryota</taxon>
        <taxon>Metazoa</taxon>
        <taxon>Ecdysozoa</taxon>
        <taxon>Arthropoda</taxon>
        <taxon>Crustacea</taxon>
        <taxon>Branchiopoda</taxon>
        <taxon>Anostraca</taxon>
        <taxon>Artemiidae</taxon>
        <taxon>Artemia</taxon>
    </lineage>
</organism>
<sequence>MSGFDDNPFADPTVYNPFSDPSVRQATSTNVRPQDGLENYSPFENQSNMNRTSVQPPPNTVATPSGFTTVPIDTPVQAKPSQVSTDEFQKRQEELERKAQELARREEALRNATIPNVRQNNWPPLPSFIPAQPCFYQDINVEIPVEFQRVVQMVYYMWMVHSGLYFVNFVVSLAMLIQAGAGSQFGLSLLYLCLFSPAAYVCWFRPLYKAFRSDSSVNFMAFFLIFAAQLGASVISAVGLPNLGSCGFVNGLSLIASGGGGNIFVGILVVIVGIGYGAAAFLDFLLLVKVHGIYRSTGASFAKAQQEFSQGVFRNEVVQGAAAGAAQSVIQSQMQNASQPNRY</sequence>
<keyword evidence="5" id="KW-0813">Transport</keyword>
<keyword evidence="3 5" id="KW-1133">Transmembrane helix</keyword>
<dbReference type="GO" id="GO:0032588">
    <property type="term" value="C:trans-Golgi network membrane"/>
    <property type="evidence" value="ECO:0007669"/>
    <property type="project" value="TreeGrafter"/>
</dbReference>
<evidence type="ECO:0000256" key="5">
    <source>
        <dbReference type="RuleBase" id="RU363122"/>
    </source>
</evidence>
<keyword evidence="9" id="KW-1185">Reference proteome</keyword>
<evidence type="ECO:0000256" key="6">
    <source>
        <dbReference type="SAM" id="Coils"/>
    </source>
</evidence>
<name>A0AA88KSQ6_ARTSF</name>
<evidence type="ECO:0000313" key="8">
    <source>
        <dbReference type="EMBL" id="KAK2705103.1"/>
    </source>
</evidence>
<gene>
    <name evidence="8" type="ORF">QYM36_017218</name>
</gene>
<accession>A0AA88KSQ6</accession>
<feature type="transmembrane region" description="Helical" evidence="5">
    <location>
        <begin position="189"/>
        <end position="208"/>
    </location>
</feature>
<protein>
    <recommendedName>
        <fullName evidence="5">Secretory carrier-associated membrane protein</fullName>
        <shortName evidence="5">Secretory carrier membrane protein</shortName>
    </recommendedName>
</protein>
<dbReference type="Proteomes" id="UP001187531">
    <property type="component" value="Unassembled WGS sequence"/>
</dbReference>
<keyword evidence="6" id="KW-0175">Coiled coil</keyword>
<keyword evidence="4 5" id="KW-0472">Membrane</keyword>
<dbReference type="AlphaFoldDB" id="A0AA88KSQ6"/>
<dbReference type="EMBL" id="JAVRJZ010000021">
    <property type="protein sequence ID" value="KAK2705103.1"/>
    <property type="molecule type" value="Genomic_DNA"/>
</dbReference>
<dbReference type="Pfam" id="PF04144">
    <property type="entry name" value="SCAMP"/>
    <property type="match status" value="1"/>
</dbReference>
<evidence type="ECO:0000313" key="9">
    <source>
        <dbReference type="Proteomes" id="UP001187531"/>
    </source>
</evidence>
<evidence type="ECO:0000256" key="4">
    <source>
        <dbReference type="ARBA" id="ARBA00023136"/>
    </source>
</evidence>
<dbReference type="PANTHER" id="PTHR10687:SF2">
    <property type="entry name" value="SECRETORY CARRIER-ASSOCIATED MEMBRANE PROTEIN"/>
    <property type="match status" value="1"/>
</dbReference>
<feature type="transmembrane region" description="Helical" evidence="5">
    <location>
        <begin position="263"/>
        <end position="288"/>
    </location>
</feature>
<comment type="caution">
    <text evidence="8">The sequence shown here is derived from an EMBL/GenBank/DDBJ whole genome shotgun (WGS) entry which is preliminary data.</text>
</comment>
<dbReference type="GO" id="GO:0015031">
    <property type="term" value="P:protein transport"/>
    <property type="evidence" value="ECO:0007669"/>
    <property type="project" value="InterPro"/>
</dbReference>
<proteinExistence type="inferred from homology"/>
<comment type="subcellular location">
    <subcellularLocation>
        <location evidence="1 5">Membrane</location>
        <topology evidence="1 5">Multi-pass membrane protein</topology>
    </subcellularLocation>
</comment>
<dbReference type="PANTHER" id="PTHR10687">
    <property type="entry name" value="SECRETORY CARRIER-ASSOCIATED MEMBRANE PROTEIN SCAMP"/>
    <property type="match status" value="1"/>
</dbReference>
<keyword evidence="2 5" id="KW-0812">Transmembrane</keyword>
<feature type="compositionally biased region" description="Polar residues" evidence="7">
    <location>
        <begin position="22"/>
        <end position="32"/>
    </location>
</feature>
<feature type="region of interest" description="Disordered" evidence="7">
    <location>
        <begin position="1"/>
        <end position="70"/>
    </location>
</feature>
<reference evidence="8" key="1">
    <citation type="submission" date="2023-07" db="EMBL/GenBank/DDBJ databases">
        <title>Chromosome-level genome assembly of Artemia franciscana.</title>
        <authorList>
            <person name="Jo E."/>
        </authorList>
    </citation>
    <scope>NUCLEOTIDE SEQUENCE</scope>
    <source>
        <tissue evidence="8">Whole body</tissue>
    </source>
</reference>
<evidence type="ECO:0000256" key="1">
    <source>
        <dbReference type="ARBA" id="ARBA00004141"/>
    </source>
</evidence>